<accession>A0A9P0ASQ4</accession>
<sequence>MIKFHRAQCIADGIRIFPTTPEDFRKLTYLLNSDNIPYQGVSATGKLGARPKCAEEHLSNGCTKSRETKATCANCGESHPASYKGYTSYPKLAQKTKETKPAHQQLPRSYAQVSRETVPTNDLAAHLQKFSEMFQQMQQIANQIQTVFHSATPISQADQNV</sequence>
<gene>
    <name evidence="1" type="ORF">MELIAE_LOCUS1104</name>
</gene>
<evidence type="ECO:0000313" key="2">
    <source>
        <dbReference type="Proteomes" id="UP001154078"/>
    </source>
</evidence>
<dbReference type="EMBL" id="OV121132">
    <property type="protein sequence ID" value="CAH0547052.1"/>
    <property type="molecule type" value="Genomic_DNA"/>
</dbReference>
<dbReference type="OrthoDB" id="8063754at2759"/>
<name>A0A9P0ASQ4_BRAAE</name>
<evidence type="ECO:0000313" key="1">
    <source>
        <dbReference type="EMBL" id="CAH0547052.1"/>
    </source>
</evidence>
<dbReference type="Proteomes" id="UP001154078">
    <property type="component" value="Chromosome 1"/>
</dbReference>
<reference evidence="1" key="1">
    <citation type="submission" date="2021-12" db="EMBL/GenBank/DDBJ databases">
        <authorList>
            <person name="King R."/>
        </authorList>
    </citation>
    <scope>NUCLEOTIDE SEQUENCE</scope>
</reference>
<protein>
    <submittedName>
        <fullName evidence="1">Uncharacterized protein</fullName>
    </submittedName>
</protein>
<proteinExistence type="predicted"/>
<dbReference type="AlphaFoldDB" id="A0A9P0ASQ4"/>
<organism evidence="1 2">
    <name type="scientific">Brassicogethes aeneus</name>
    <name type="common">Rape pollen beetle</name>
    <name type="synonym">Meligethes aeneus</name>
    <dbReference type="NCBI Taxonomy" id="1431903"/>
    <lineage>
        <taxon>Eukaryota</taxon>
        <taxon>Metazoa</taxon>
        <taxon>Ecdysozoa</taxon>
        <taxon>Arthropoda</taxon>
        <taxon>Hexapoda</taxon>
        <taxon>Insecta</taxon>
        <taxon>Pterygota</taxon>
        <taxon>Neoptera</taxon>
        <taxon>Endopterygota</taxon>
        <taxon>Coleoptera</taxon>
        <taxon>Polyphaga</taxon>
        <taxon>Cucujiformia</taxon>
        <taxon>Nitidulidae</taxon>
        <taxon>Meligethinae</taxon>
        <taxon>Brassicogethes</taxon>
    </lineage>
</organism>
<keyword evidence="2" id="KW-1185">Reference proteome</keyword>